<protein>
    <recommendedName>
        <fullName evidence="3">Integrase-like protein</fullName>
    </recommendedName>
</protein>
<evidence type="ECO:0000313" key="2">
    <source>
        <dbReference type="Proteomes" id="UP001165498"/>
    </source>
</evidence>
<evidence type="ECO:0008006" key="3">
    <source>
        <dbReference type="Google" id="ProtNLM"/>
    </source>
</evidence>
<accession>A0ABT1QXK8</accession>
<dbReference type="Proteomes" id="UP001165498">
    <property type="component" value="Unassembled WGS sequence"/>
</dbReference>
<gene>
    <name evidence="1" type="ORF">NM961_20100</name>
</gene>
<dbReference type="EMBL" id="JANFQO010000024">
    <property type="protein sequence ID" value="MCQ4167024.1"/>
    <property type="molecule type" value="Genomic_DNA"/>
</dbReference>
<dbReference type="RefSeq" id="WP_255916213.1">
    <property type="nucleotide sequence ID" value="NZ_JANFQO010000024.1"/>
</dbReference>
<keyword evidence="2" id="KW-1185">Reference proteome</keyword>
<name>A0ABT1QXK8_9GAMM</name>
<sequence>MAGFAERFVRDIHSHDRKHVTMSLRYLEKDILPRIGSKLPGP</sequence>
<organism evidence="1 2">
    <name type="scientific">Tahibacter harae</name>
    <dbReference type="NCBI Taxonomy" id="2963937"/>
    <lineage>
        <taxon>Bacteria</taxon>
        <taxon>Pseudomonadati</taxon>
        <taxon>Pseudomonadota</taxon>
        <taxon>Gammaproteobacteria</taxon>
        <taxon>Lysobacterales</taxon>
        <taxon>Rhodanobacteraceae</taxon>
        <taxon>Tahibacter</taxon>
    </lineage>
</organism>
<reference evidence="1" key="1">
    <citation type="submission" date="2022-07" db="EMBL/GenBank/DDBJ databases">
        <title>Tahibacter sp., a new gammaproteobacterium isolated from the silt sample collected at pig farm.</title>
        <authorList>
            <person name="Chen H."/>
        </authorList>
    </citation>
    <scope>NUCLEOTIDE SEQUENCE</scope>
    <source>
        <strain evidence="1">P2K</strain>
    </source>
</reference>
<comment type="caution">
    <text evidence="1">The sequence shown here is derived from an EMBL/GenBank/DDBJ whole genome shotgun (WGS) entry which is preliminary data.</text>
</comment>
<proteinExistence type="predicted"/>
<evidence type="ECO:0000313" key="1">
    <source>
        <dbReference type="EMBL" id="MCQ4167024.1"/>
    </source>
</evidence>